<comment type="function">
    <text evidence="1">Efflux system for nickel and cobalt.</text>
</comment>
<evidence type="ECO:0000256" key="6">
    <source>
        <dbReference type="ARBA" id="ARBA00022475"/>
    </source>
</evidence>
<keyword evidence="10" id="KW-0406">Ion transport</keyword>
<dbReference type="OrthoDB" id="271709at2"/>
<dbReference type="GO" id="GO:0046583">
    <property type="term" value="F:monoatomic cation efflux transmembrane transporter activity"/>
    <property type="evidence" value="ECO:0007669"/>
    <property type="project" value="TreeGrafter"/>
</dbReference>
<evidence type="ECO:0000256" key="14">
    <source>
        <dbReference type="RuleBase" id="RU362101"/>
    </source>
</evidence>
<evidence type="ECO:0000256" key="3">
    <source>
        <dbReference type="ARBA" id="ARBA00010428"/>
    </source>
</evidence>
<dbReference type="Pfam" id="PF03824">
    <property type="entry name" value="NicO"/>
    <property type="match status" value="2"/>
</dbReference>
<dbReference type="InterPro" id="IPR011541">
    <property type="entry name" value="Ni/Co_transpt_high_affinity"/>
</dbReference>
<evidence type="ECO:0000256" key="7">
    <source>
        <dbReference type="ARBA" id="ARBA00022596"/>
    </source>
</evidence>
<feature type="transmembrane region" description="Helical" evidence="14">
    <location>
        <begin position="89"/>
        <end position="107"/>
    </location>
</feature>
<comment type="similarity">
    <text evidence="3">Belongs to the NiCoT transporter (TC 2.A.52) family. RcnA subfamily.</text>
</comment>
<dbReference type="STRING" id="636.AAW15_07355"/>
<evidence type="ECO:0000256" key="1">
    <source>
        <dbReference type="ARBA" id="ARBA00002510"/>
    </source>
</evidence>
<dbReference type="GO" id="GO:0032025">
    <property type="term" value="P:response to cobalt ion"/>
    <property type="evidence" value="ECO:0007669"/>
    <property type="project" value="TreeGrafter"/>
</dbReference>
<dbReference type="PANTHER" id="PTHR40659:SF1">
    <property type="entry name" value="NICKEL_COBALT EFFLUX SYSTEM RCNA"/>
    <property type="match status" value="1"/>
</dbReference>
<comment type="caution">
    <text evidence="15">The sequence shown here is derived from an EMBL/GenBank/DDBJ whole genome shotgun (WGS) entry which is preliminary data.</text>
</comment>
<dbReference type="NCBIfam" id="NF007454">
    <property type="entry name" value="PRK10019.1"/>
    <property type="match status" value="2"/>
</dbReference>
<dbReference type="InterPro" id="IPR051224">
    <property type="entry name" value="NiCoT_RcnA"/>
</dbReference>
<keyword evidence="4" id="KW-0171">Cobalt transport</keyword>
<keyword evidence="13" id="KW-0170">Cobalt</keyword>
<keyword evidence="12 14" id="KW-0472">Membrane</keyword>
<evidence type="ECO:0000313" key="15">
    <source>
        <dbReference type="EMBL" id="PEH72578.1"/>
    </source>
</evidence>
<evidence type="ECO:0000313" key="16">
    <source>
        <dbReference type="Proteomes" id="UP000219788"/>
    </source>
</evidence>
<protein>
    <recommendedName>
        <fullName evidence="14">Nickel/cobalt efflux system</fullName>
    </recommendedName>
</protein>
<evidence type="ECO:0000256" key="12">
    <source>
        <dbReference type="ARBA" id="ARBA00023136"/>
    </source>
</evidence>
<dbReference type="EMBL" id="PDDV01000013">
    <property type="protein sequence ID" value="PEH72578.1"/>
    <property type="molecule type" value="Genomic_DNA"/>
</dbReference>
<organism evidence="15 16">
    <name type="scientific">Edwardsiella tarda</name>
    <dbReference type="NCBI Taxonomy" id="636"/>
    <lineage>
        <taxon>Bacteria</taxon>
        <taxon>Pseudomonadati</taxon>
        <taxon>Pseudomonadota</taxon>
        <taxon>Gammaproteobacteria</taxon>
        <taxon>Enterobacterales</taxon>
        <taxon>Hafniaceae</taxon>
        <taxon>Edwardsiella</taxon>
    </lineage>
</organism>
<feature type="transmembrane region" description="Helical" evidence="14">
    <location>
        <begin position="52"/>
        <end position="77"/>
    </location>
</feature>
<dbReference type="GO" id="GO:0010045">
    <property type="term" value="P:response to nickel cation"/>
    <property type="evidence" value="ECO:0007669"/>
    <property type="project" value="TreeGrafter"/>
</dbReference>
<dbReference type="GO" id="GO:0005886">
    <property type="term" value="C:plasma membrane"/>
    <property type="evidence" value="ECO:0007669"/>
    <property type="project" value="UniProtKB-SubCell"/>
</dbReference>
<dbReference type="GO" id="GO:0015099">
    <property type="term" value="F:nickel cation transmembrane transporter activity"/>
    <property type="evidence" value="ECO:0007669"/>
    <property type="project" value="UniProtKB-UniRule"/>
</dbReference>
<comment type="subcellular location">
    <subcellularLocation>
        <location evidence="2 14">Cell membrane</location>
        <topology evidence="2 14">Multi-pass membrane protein</topology>
    </subcellularLocation>
</comment>
<sequence>MDTFTALLQQGNAWWFIPSAILLGILHGLEPGHSKTMMAAFIIAIKGTVRQAVMLGLAATVSHTAVVWLIALGGIFLSQRFTAQSVEPWLQLISALVILATACWMFLRTWRGERGWLAHHHHHHHDECCYLDGETGRLRLAIHDEAQGAYFQLRAEAGRLPPTDEVTLQLTRESGEVEQYRFRSCADDYQSVEAIPEPHSFTVRLLLGPREAPQRLNCAFHEPDDHHHGHDDAEYQDAHAKAHAEEIQRRFVGKRSVSNGQIVLFGLTGGLIPCPAAITILLICIQLKAIALGATMVLCFSLGLAITLVTVGVAAAVSVRQASKRWPGFDRLAAKAPYASCLLIGAVGIYMGLHGYWGLVG</sequence>
<dbReference type="PANTHER" id="PTHR40659">
    <property type="entry name" value="NICKEL/COBALT EFFLUX SYSTEM RCNA"/>
    <property type="match status" value="1"/>
</dbReference>
<feature type="transmembrane region" description="Helical" evidence="14">
    <location>
        <begin position="289"/>
        <end position="317"/>
    </location>
</feature>
<keyword evidence="9 14" id="KW-1133">Transmembrane helix</keyword>
<keyword evidence="5 14" id="KW-0813">Transport</keyword>
<evidence type="ECO:0000256" key="8">
    <source>
        <dbReference type="ARBA" id="ARBA00022692"/>
    </source>
</evidence>
<evidence type="ECO:0000256" key="13">
    <source>
        <dbReference type="ARBA" id="ARBA00023285"/>
    </source>
</evidence>
<evidence type="ECO:0000256" key="4">
    <source>
        <dbReference type="ARBA" id="ARBA00022426"/>
    </source>
</evidence>
<proteinExistence type="inferred from homology"/>
<keyword evidence="6" id="KW-1003">Cell membrane</keyword>
<accession>A0A2A7U2T1</accession>
<dbReference type="AlphaFoldDB" id="A0A2A7U2T1"/>
<evidence type="ECO:0000256" key="2">
    <source>
        <dbReference type="ARBA" id="ARBA00004651"/>
    </source>
</evidence>
<keyword evidence="7" id="KW-0533">Nickel</keyword>
<feature type="transmembrane region" description="Helical" evidence="14">
    <location>
        <begin position="12"/>
        <end position="31"/>
    </location>
</feature>
<evidence type="ECO:0000256" key="11">
    <source>
        <dbReference type="ARBA" id="ARBA00023112"/>
    </source>
</evidence>
<evidence type="ECO:0000256" key="5">
    <source>
        <dbReference type="ARBA" id="ARBA00022448"/>
    </source>
</evidence>
<dbReference type="RefSeq" id="WP_005286655.1">
    <property type="nucleotide sequence ID" value="NZ_AP028090.1"/>
</dbReference>
<evidence type="ECO:0000256" key="10">
    <source>
        <dbReference type="ARBA" id="ARBA00023065"/>
    </source>
</evidence>
<dbReference type="GO" id="GO:0006824">
    <property type="term" value="P:cobalt ion transport"/>
    <property type="evidence" value="ECO:0007669"/>
    <property type="project" value="UniProtKB-KW"/>
</dbReference>
<feature type="transmembrane region" description="Helical" evidence="14">
    <location>
        <begin position="338"/>
        <end position="357"/>
    </location>
</feature>
<keyword evidence="8 14" id="KW-0812">Transmembrane</keyword>
<feature type="transmembrane region" description="Helical" evidence="14">
    <location>
        <begin position="262"/>
        <end position="283"/>
    </location>
</feature>
<evidence type="ECO:0000256" key="9">
    <source>
        <dbReference type="ARBA" id="ARBA00022989"/>
    </source>
</evidence>
<dbReference type="Proteomes" id="UP000219788">
    <property type="component" value="Unassembled WGS sequence"/>
</dbReference>
<reference evidence="16" key="1">
    <citation type="submission" date="2017-09" db="EMBL/GenBank/DDBJ databases">
        <title>FDA dAtabase for Regulatory Grade micrObial Sequences (FDA-ARGOS): Supporting development and validation of Infectious Disease Dx tests.</title>
        <authorList>
            <person name="Goldberg B."/>
            <person name="Campos J."/>
            <person name="Tallon L."/>
            <person name="Sadzewicz L."/>
            <person name="Ott S."/>
            <person name="Zhao X."/>
            <person name="Nagaraj S."/>
            <person name="Vavikolanu K."/>
            <person name="Aluvathingal J."/>
            <person name="Nadendla S."/>
            <person name="Geyer C."/>
            <person name="Sichtig H."/>
        </authorList>
    </citation>
    <scope>NUCLEOTIDE SEQUENCE [LARGE SCALE GENOMIC DNA]</scope>
    <source>
        <strain evidence="16">FDAARGOS_370</strain>
    </source>
</reference>
<gene>
    <name evidence="15" type="ORF">CRM76_11855</name>
</gene>
<name>A0A2A7U2T1_EDWTA</name>
<keyword evidence="11" id="KW-0921">Nickel transport</keyword>